<evidence type="ECO:0000313" key="2">
    <source>
        <dbReference type="EMBL" id="KZT22531.1"/>
    </source>
</evidence>
<dbReference type="Proteomes" id="UP000076761">
    <property type="component" value="Unassembled WGS sequence"/>
</dbReference>
<evidence type="ECO:0000256" key="1">
    <source>
        <dbReference type="SAM" id="MobiDB-lite"/>
    </source>
</evidence>
<name>A0A165QK51_9AGAM</name>
<evidence type="ECO:0000313" key="3">
    <source>
        <dbReference type="Proteomes" id="UP000076761"/>
    </source>
</evidence>
<organism evidence="2 3">
    <name type="scientific">Neolentinus lepideus HHB14362 ss-1</name>
    <dbReference type="NCBI Taxonomy" id="1314782"/>
    <lineage>
        <taxon>Eukaryota</taxon>
        <taxon>Fungi</taxon>
        <taxon>Dikarya</taxon>
        <taxon>Basidiomycota</taxon>
        <taxon>Agaricomycotina</taxon>
        <taxon>Agaricomycetes</taxon>
        <taxon>Gloeophyllales</taxon>
        <taxon>Gloeophyllaceae</taxon>
        <taxon>Neolentinus</taxon>
    </lineage>
</organism>
<gene>
    <name evidence="2" type="ORF">NEOLEDRAFT_1180778</name>
</gene>
<protein>
    <submittedName>
        <fullName evidence="2">Uncharacterized protein</fullName>
    </submittedName>
</protein>
<accession>A0A165QK51</accession>
<dbReference type="EMBL" id="KV425594">
    <property type="protein sequence ID" value="KZT22531.1"/>
    <property type="molecule type" value="Genomic_DNA"/>
</dbReference>
<reference evidence="2 3" key="1">
    <citation type="journal article" date="2016" name="Mol. Biol. Evol.">
        <title>Comparative Genomics of Early-Diverging Mushroom-Forming Fungi Provides Insights into the Origins of Lignocellulose Decay Capabilities.</title>
        <authorList>
            <person name="Nagy L.G."/>
            <person name="Riley R."/>
            <person name="Tritt A."/>
            <person name="Adam C."/>
            <person name="Daum C."/>
            <person name="Floudas D."/>
            <person name="Sun H."/>
            <person name="Yadav J.S."/>
            <person name="Pangilinan J."/>
            <person name="Larsson K.H."/>
            <person name="Matsuura K."/>
            <person name="Barry K."/>
            <person name="Labutti K."/>
            <person name="Kuo R."/>
            <person name="Ohm R.A."/>
            <person name="Bhattacharya S.S."/>
            <person name="Shirouzu T."/>
            <person name="Yoshinaga Y."/>
            <person name="Martin F.M."/>
            <person name="Grigoriev I.V."/>
            <person name="Hibbett D.S."/>
        </authorList>
    </citation>
    <scope>NUCLEOTIDE SEQUENCE [LARGE SCALE GENOMIC DNA]</scope>
    <source>
        <strain evidence="2 3">HHB14362 ss-1</strain>
    </source>
</reference>
<proteinExistence type="predicted"/>
<feature type="compositionally biased region" description="Low complexity" evidence="1">
    <location>
        <begin position="85"/>
        <end position="96"/>
    </location>
</feature>
<feature type="region of interest" description="Disordered" evidence="1">
    <location>
        <begin position="57"/>
        <end position="96"/>
    </location>
</feature>
<dbReference type="InParanoid" id="A0A165QK51"/>
<dbReference type="AlphaFoldDB" id="A0A165QK51"/>
<keyword evidence="3" id="KW-1185">Reference proteome</keyword>
<sequence length="295" mass="32903">MNFICWNYHLENQHRAVHSTIEQLDHLRNAPSHIAYGTWTLVRDRLIEFFGRAEFEAHFPPPPTETTAASHGEDPDITPMPAPSVSPSLVSVSSSPLDAATPDPLAPVPDDVLLSYDLPEFPPGACLAWDGHSEYHRDQFPLRTSRLYSGQFAAWTEAVVIEKVEQLGYRHTAFDCDPGALLTLSVLLLDVGGAAPSKDLVAFCPQLLRWRPRLVNAARRPSSFLDIFLRLSHFLHVHQQLDSSFVLAVHPQTYIDWAPSSAVVRWALDEIEEDIVDLTDDGKIPAPTSLRPHPS</sequence>